<feature type="transmembrane region" description="Helical" evidence="1">
    <location>
        <begin position="160"/>
        <end position="177"/>
    </location>
</feature>
<keyword evidence="1" id="KW-0812">Transmembrane</keyword>
<dbReference type="EMBL" id="BHZE01000007">
    <property type="protein sequence ID" value="GCD77429.1"/>
    <property type="molecule type" value="Genomic_DNA"/>
</dbReference>
<keyword evidence="1" id="KW-1133">Transmembrane helix</keyword>
<keyword evidence="1" id="KW-0472">Membrane</keyword>
<sequence length="232" mass="26918">MQLEVNLVNELRAIRKRSSVDKSRSVQYQNEPNESILNRIKGGTGKTTELNHLDADRIFSIEDIRELCIQYRLRFLDASRFANEIPEEAFEEIRKIQGVEQKNLEGFKIVAPASMFHLIQKDKDPMLFLDMGHGKYYLIHKWGKDLKVWRKWLVYPMRSFETFLSTLVAIAFIGAILPSDSVMMGPYDSSALPIRVIFFFYLVLALSGLGALYGYSRMKDFSNNLWNSKYTL</sequence>
<protein>
    <submittedName>
        <fullName evidence="2">Uncharacterized protein</fullName>
    </submittedName>
</protein>
<dbReference type="Proteomes" id="UP000286715">
    <property type="component" value="Unassembled WGS sequence"/>
</dbReference>
<comment type="caution">
    <text evidence="2">The sequence shown here is derived from an EMBL/GenBank/DDBJ whole genome shotgun (WGS) entry which is preliminary data.</text>
</comment>
<accession>A0A401XK87</accession>
<proteinExistence type="predicted"/>
<evidence type="ECO:0000313" key="3">
    <source>
        <dbReference type="Proteomes" id="UP000286715"/>
    </source>
</evidence>
<name>A0A401XK87_9FLAO</name>
<evidence type="ECO:0000256" key="1">
    <source>
        <dbReference type="SAM" id="Phobius"/>
    </source>
</evidence>
<keyword evidence="3" id="KW-1185">Reference proteome</keyword>
<dbReference type="AlphaFoldDB" id="A0A401XK87"/>
<feature type="transmembrane region" description="Helical" evidence="1">
    <location>
        <begin position="197"/>
        <end position="215"/>
    </location>
</feature>
<evidence type="ECO:0000313" key="2">
    <source>
        <dbReference type="EMBL" id="GCD77429.1"/>
    </source>
</evidence>
<reference evidence="2 3" key="1">
    <citation type="submission" date="2018-11" db="EMBL/GenBank/DDBJ databases">
        <title>Schleiferia aggregans sp. nov., a moderately thermophilic heterotrophic bacterium isolated from microbial mats at a terrestrial hot spring.</title>
        <authorList>
            <person name="Iino T."/>
            <person name="Ohkuma M."/>
            <person name="Haruta S."/>
        </authorList>
    </citation>
    <scope>NUCLEOTIDE SEQUENCE [LARGE SCALE GENOMIC DNA]</scope>
    <source>
        <strain evidence="2 3">LA</strain>
    </source>
</reference>
<organism evidence="2 3">
    <name type="scientific">Thermaurantimonas aggregans</name>
    <dbReference type="NCBI Taxonomy" id="2173829"/>
    <lineage>
        <taxon>Bacteria</taxon>
        <taxon>Pseudomonadati</taxon>
        <taxon>Bacteroidota</taxon>
        <taxon>Flavobacteriia</taxon>
        <taxon>Flavobacteriales</taxon>
        <taxon>Schleiferiaceae</taxon>
        <taxon>Thermaurantimonas</taxon>
    </lineage>
</organism>
<gene>
    <name evidence="2" type="ORF">JCM31826_09110</name>
</gene>
<dbReference type="OrthoDB" id="1425482at2"/>
<dbReference type="RefSeq" id="WP_124397492.1">
    <property type="nucleotide sequence ID" value="NZ_BHZE01000007.1"/>
</dbReference>